<dbReference type="GO" id="GO:0050661">
    <property type="term" value="F:NADP binding"/>
    <property type="evidence" value="ECO:0007669"/>
    <property type="project" value="InterPro"/>
</dbReference>
<dbReference type="GO" id="GO:0016054">
    <property type="term" value="P:organic acid catabolic process"/>
    <property type="evidence" value="ECO:0007669"/>
    <property type="project" value="UniProtKB-ARBA"/>
</dbReference>
<reference evidence="7 8" key="1">
    <citation type="submission" date="2019-09" db="EMBL/GenBank/DDBJ databases">
        <title>YIM 48816 draft genome.</title>
        <authorList>
            <person name="Jiang L."/>
        </authorList>
    </citation>
    <scope>NUCLEOTIDE SEQUENCE [LARGE SCALE GENOMIC DNA]</scope>
    <source>
        <strain evidence="7 8">YIM 48816</strain>
    </source>
</reference>
<dbReference type="Gene3D" id="1.10.1040.10">
    <property type="entry name" value="N-(1-d-carboxylethyl)-l-norvaline Dehydrogenase, domain 2"/>
    <property type="match status" value="1"/>
</dbReference>
<evidence type="ECO:0000313" key="7">
    <source>
        <dbReference type="EMBL" id="KAB1079804.1"/>
    </source>
</evidence>
<dbReference type="InterPro" id="IPR015815">
    <property type="entry name" value="HIBADH-related"/>
</dbReference>
<dbReference type="InterPro" id="IPR002204">
    <property type="entry name" value="3-OH-isobutyrate_DH-rel_CS"/>
</dbReference>
<dbReference type="PANTHER" id="PTHR43060:SF15">
    <property type="entry name" value="3-HYDROXYISOBUTYRATE DEHYDROGENASE-LIKE 1, MITOCHONDRIAL-RELATED"/>
    <property type="match status" value="1"/>
</dbReference>
<dbReference type="OrthoDB" id="9812907at2"/>
<keyword evidence="8" id="KW-1185">Reference proteome</keyword>
<keyword evidence="2" id="KW-0560">Oxidoreductase</keyword>
<keyword evidence="3" id="KW-0520">NAD</keyword>
<dbReference type="InterPro" id="IPR008927">
    <property type="entry name" value="6-PGluconate_DH-like_C_sf"/>
</dbReference>
<dbReference type="InterPro" id="IPR006115">
    <property type="entry name" value="6PGDH_NADP-bd"/>
</dbReference>
<dbReference type="EMBL" id="VZZK01000007">
    <property type="protein sequence ID" value="KAB1079804.1"/>
    <property type="molecule type" value="Genomic_DNA"/>
</dbReference>
<organism evidence="7 8">
    <name type="scientific">Methylobacterium soli</name>
    <dbReference type="NCBI Taxonomy" id="553447"/>
    <lineage>
        <taxon>Bacteria</taxon>
        <taxon>Pseudomonadati</taxon>
        <taxon>Pseudomonadota</taxon>
        <taxon>Alphaproteobacteria</taxon>
        <taxon>Hyphomicrobiales</taxon>
        <taxon>Methylobacteriaceae</taxon>
        <taxon>Methylobacterium</taxon>
    </lineage>
</organism>
<feature type="active site" evidence="4">
    <location>
        <position position="179"/>
    </location>
</feature>
<comment type="similarity">
    <text evidence="1">Belongs to the HIBADH-related family.</text>
</comment>
<dbReference type="GO" id="GO:0016491">
    <property type="term" value="F:oxidoreductase activity"/>
    <property type="evidence" value="ECO:0007669"/>
    <property type="project" value="UniProtKB-KW"/>
</dbReference>
<evidence type="ECO:0000256" key="4">
    <source>
        <dbReference type="PIRSR" id="PIRSR000103-1"/>
    </source>
</evidence>
<sequence length="307" mass="30706">MALSAPAGLPRVAFVGLGAMGLPMARHLVAAGFPVRGYDLRPESRAALAAAGAEPAETLAAASAGAEAIILMVVDAAQAEAILVREGALAALAPDAVVILMATCPPGAVAALADQVERAGRRFVDAPVSGGVVGAEAAKLTIMAAAPADTLARVRPILDTLGDKVFHVGTRPGQGATVKAVNQLLCGVHIAAAAEALALAERVGVDGAVVLEILSGSSASSWMLRDRGPRMLEAAPPVTSAVDIFVKDLGIVLEAGRGAKAALPLAALAHQLFLSTSGRGEGPCDDSQVVRAYRALNGAPPPDGNPA</sequence>
<gene>
    <name evidence="7" type="ORF">F6X53_08530</name>
</gene>
<dbReference type="PIRSF" id="PIRSF000103">
    <property type="entry name" value="HIBADH"/>
    <property type="match status" value="1"/>
</dbReference>
<protein>
    <submittedName>
        <fullName evidence="7">NAD(P)-dependent oxidoreductase</fullName>
    </submittedName>
</protein>
<dbReference type="InterPro" id="IPR036291">
    <property type="entry name" value="NAD(P)-bd_dom_sf"/>
</dbReference>
<dbReference type="Pfam" id="PF03446">
    <property type="entry name" value="NAD_binding_2"/>
    <property type="match status" value="1"/>
</dbReference>
<dbReference type="PROSITE" id="PS00895">
    <property type="entry name" value="3_HYDROXYISOBUT_DH"/>
    <property type="match status" value="1"/>
</dbReference>
<dbReference type="Proteomes" id="UP000474159">
    <property type="component" value="Unassembled WGS sequence"/>
</dbReference>
<dbReference type="GO" id="GO:0051287">
    <property type="term" value="F:NAD binding"/>
    <property type="evidence" value="ECO:0007669"/>
    <property type="project" value="InterPro"/>
</dbReference>
<evidence type="ECO:0000313" key="8">
    <source>
        <dbReference type="Proteomes" id="UP000474159"/>
    </source>
</evidence>
<dbReference type="RefSeq" id="WP_150999495.1">
    <property type="nucleotide sequence ID" value="NZ_BPQY01000009.1"/>
</dbReference>
<proteinExistence type="inferred from homology"/>
<feature type="domain" description="3-hydroxyisobutyrate dehydrogenase-like NAD-binding" evidence="6">
    <location>
        <begin position="173"/>
        <end position="293"/>
    </location>
</feature>
<feature type="domain" description="6-phosphogluconate dehydrogenase NADP-binding" evidence="5">
    <location>
        <begin position="11"/>
        <end position="169"/>
    </location>
</feature>
<dbReference type="PANTHER" id="PTHR43060">
    <property type="entry name" value="3-HYDROXYISOBUTYRATE DEHYDROGENASE-LIKE 1, MITOCHONDRIAL-RELATED"/>
    <property type="match status" value="1"/>
</dbReference>
<evidence type="ECO:0000256" key="3">
    <source>
        <dbReference type="ARBA" id="ARBA00023027"/>
    </source>
</evidence>
<comment type="caution">
    <text evidence="7">The sequence shown here is derived from an EMBL/GenBank/DDBJ whole genome shotgun (WGS) entry which is preliminary data.</text>
</comment>
<dbReference type="Pfam" id="PF14833">
    <property type="entry name" value="NAD_binding_11"/>
    <property type="match status" value="1"/>
</dbReference>
<accession>A0A6L3T3R5</accession>
<dbReference type="Gene3D" id="3.40.50.720">
    <property type="entry name" value="NAD(P)-binding Rossmann-like Domain"/>
    <property type="match status" value="1"/>
</dbReference>
<dbReference type="SUPFAM" id="SSF51735">
    <property type="entry name" value="NAD(P)-binding Rossmann-fold domains"/>
    <property type="match status" value="1"/>
</dbReference>
<dbReference type="InterPro" id="IPR029154">
    <property type="entry name" value="HIBADH-like_NADP-bd"/>
</dbReference>
<name>A0A6L3T3R5_9HYPH</name>
<evidence type="ECO:0000259" key="6">
    <source>
        <dbReference type="Pfam" id="PF14833"/>
    </source>
</evidence>
<dbReference type="AlphaFoldDB" id="A0A6L3T3R5"/>
<dbReference type="SUPFAM" id="SSF48179">
    <property type="entry name" value="6-phosphogluconate dehydrogenase C-terminal domain-like"/>
    <property type="match status" value="1"/>
</dbReference>
<evidence type="ECO:0000256" key="1">
    <source>
        <dbReference type="ARBA" id="ARBA00009080"/>
    </source>
</evidence>
<evidence type="ECO:0000259" key="5">
    <source>
        <dbReference type="Pfam" id="PF03446"/>
    </source>
</evidence>
<dbReference type="InterPro" id="IPR013328">
    <property type="entry name" value="6PGD_dom2"/>
</dbReference>
<evidence type="ECO:0000256" key="2">
    <source>
        <dbReference type="ARBA" id="ARBA00023002"/>
    </source>
</evidence>